<evidence type="ECO:0000259" key="8">
    <source>
        <dbReference type="PROSITE" id="PS50109"/>
    </source>
</evidence>
<dbReference type="InterPro" id="IPR005467">
    <property type="entry name" value="His_kinase_dom"/>
</dbReference>
<evidence type="ECO:0000256" key="1">
    <source>
        <dbReference type="ARBA" id="ARBA00000085"/>
    </source>
</evidence>
<dbReference type="PRINTS" id="PR00344">
    <property type="entry name" value="BCTRLSENSOR"/>
</dbReference>
<dbReference type="SUPFAM" id="SSF47384">
    <property type="entry name" value="Homodimeric domain of signal transducing histidine kinase"/>
    <property type="match status" value="1"/>
</dbReference>
<dbReference type="SMART" id="SM00387">
    <property type="entry name" value="HATPase_c"/>
    <property type="match status" value="1"/>
</dbReference>
<evidence type="ECO:0000256" key="3">
    <source>
        <dbReference type="ARBA" id="ARBA00022553"/>
    </source>
</evidence>
<evidence type="ECO:0000256" key="2">
    <source>
        <dbReference type="ARBA" id="ARBA00012438"/>
    </source>
</evidence>
<protein>
    <recommendedName>
        <fullName evidence="2">histidine kinase</fullName>
        <ecNumber evidence="2">2.7.13.3</ecNumber>
    </recommendedName>
</protein>
<dbReference type="eggNOG" id="COG2203">
    <property type="taxonomic scope" value="Bacteria"/>
</dbReference>
<dbReference type="EC" id="2.7.13.3" evidence="2"/>
<keyword evidence="6" id="KW-0902">Two-component regulatory system</keyword>
<evidence type="ECO:0000256" key="5">
    <source>
        <dbReference type="ARBA" id="ARBA00022777"/>
    </source>
</evidence>
<dbReference type="eggNOG" id="COG5002">
    <property type="taxonomic scope" value="Bacteria"/>
</dbReference>
<dbReference type="InterPro" id="IPR050736">
    <property type="entry name" value="Sensor_HK_Regulatory"/>
</dbReference>
<dbReference type="InterPro" id="IPR036890">
    <property type="entry name" value="HATPase_C_sf"/>
</dbReference>
<keyword evidence="10" id="KW-1185">Reference proteome</keyword>
<dbReference type="FunFam" id="1.10.287.130:FF:000001">
    <property type="entry name" value="Two-component sensor histidine kinase"/>
    <property type="match status" value="1"/>
</dbReference>
<keyword evidence="5 9" id="KW-0418">Kinase</keyword>
<dbReference type="SMART" id="SM00065">
    <property type="entry name" value="GAF"/>
    <property type="match status" value="2"/>
</dbReference>
<keyword evidence="7" id="KW-0472">Membrane</keyword>
<proteinExistence type="predicted"/>
<comment type="catalytic activity">
    <reaction evidence="1">
        <text>ATP + protein L-histidine = ADP + protein N-phospho-L-histidine.</text>
        <dbReference type="EC" id="2.7.13.3"/>
    </reaction>
</comment>
<dbReference type="PANTHER" id="PTHR43711">
    <property type="entry name" value="TWO-COMPONENT HISTIDINE KINASE"/>
    <property type="match status" value="1"/>
</dbReference>
<dbReference type="Gene3D" id="1.10.287.130">
    <property type="match status" value="1"/>
</dbReference>
<dbReference type="Gene3D" id="3.30.450.40">
    <property type="match status" value="1"/>
</dbReference>
<reference evidence="9 10" key="1">
    <citation type="journal article" date="2011" name="J. Bacteriol.">
        <title>Draft genome sequence of the anoxygenic filamentous phototrophic bacterium Oscillochloris trichoides subsp. DG-6.</title>
        <authorList>
            <person name="Kuznetsov B.B."/>
            <person name="Ivanovsky R.N."/>
            <person name="Keppen O.I."/>
            <person name="Sukhacheva M.V."/>
            <person name="Bumazhkin B.K."/>
            <person name="Patutina E.O."/>
            <person name="Beletsky A.V."/>
            <person name="Mardanov A.V."/>
            <person name="Baslerov R.V."/>
            <person name="Panteleeva A.N."/>
            <person name="Kolganova T.V."/>
            <person name="Ravin N.V."/>
            <person name="Skryabin K.G."/>
        </authorList>
    </citation>
    <scope>NUCLEOTIDE SEQUENCE [LARGE SCALE GENOMIC DNA]</scope>
    <source>
        <strain evidence="9 10">DG-6</strain>
    </source>
</reference>
<dbReference type="Proteomes" id="UP000054010">
    <property type="component" value="Unassembled WGS sequence"/>
</dbReference>
<comment type="caution">
    <text evidence="9">The sequence shown here is derived from an EMBL/GenBank/DDBJ whole genome shotgun (WGS) entry which is preliminary data.</text>
</comment>
<dbReference type="AlphaFoldDB" id="E1ICV6"/>
<accession>E1ICV6</accession>
<dbReference type="Pfam" id="PF00512">
    <property type="entry name" value="HisKA"/>
    <property type="match status" value="1"/>
</dbReference>
<dbReference type="InterPro" id="IPR036097">
    <property type="entry name" value="HisK_dim/P_sf"/>
</dbReference>
<dbReference type="InterPro" id="IPR003018">
    <property type="entry name" value="GAF"/>
</dbReference>
<evidence type="ECO:0000256" key="7">
    <source>
        <dbReference type="ARBA" id="ARBA00023136"/>
    </source>
</evidence>
<dbReference type="PANTHER" id="PTHR43711:SF1">
    <property type="entry name" value="HISTIDINE KINASE 1"/>
    <property type="match status" value="1"/>
</dbReference>
<dbReference type="Pfam" id="PF02518">
    <property type="entry name" value="HATPase_c"/>
    <property type="match status" value="1"/>
</dbReference>
<dbReference type="FunFam" id="3.30.565.10:FF:000006">
    <property type="entry name" value="Sensor histidine kinase WalK"/>
    <property type="match status" value="1"/>
</dbReference>
<dbReference type="InterPro" id="IPR003661">
    <property type="entry name" value="HisK_dim/P_dom"/>
</dbReference>
<dbReference type="GO" id="GO:0000155">
    <property type="term" value="F:phosphorelay sensor kinase activity"/>
    <property type="evidence" value="ECO:0007669"/>
    <property type="project" value="InterPro"/>
</dbReference>
<dbReference type="InterPro" id="IPR003594">
    <property type="entry name" value="HATPase_dom"/>
</dbReference>
<gene>
    <name evidence="9" type="ORF">OSCT_1150</name>
</gene>
<dbReference type="InterPro" id="IPR004358">
    <property type="entry name" value="Sig_transdc_His_kin-like_C"/>
</dbReference>
<dbReference type="InterPro" id="IPR029016">
    <property type="entry name" value="GAF-like_dom_sf"/>
</dbReference>
<dbReference type="SMART" id="SM00388">
    <property type="entry name" value="HisKA"/>
    <property type="match status" value="1"/>
</dbReference>
<evidence type="ECO:0000313" key="9">
    <source>
        <dbReference type="EMBL" id="EFO80987.1"/>
    </source>
</evidence>
<dbReference type="Gene3D" id="3.30.450.20">
    <property type="entry name" value="PAS domain"/>
    <property type="match status" value="1"/>
</dbReference>
<evidence type="ECO:0000256" key="6">
    <source>
        <dbReference type="ARBA" id="ARBA00023012"/>
    </source>
</evidence>
<keyword evidence="3" id="KW-0597">Phosphoprotein</keyword>
<keyword evidence="4" id="KW-0808">Transferase</keyword>
<dbReference type="Pfam" id="PF13185">
    <property type="entry name" value="GAF_2"/>
    <property type="match status" value="1"/>
</dbReference>
<dbReference type="EMBL" id="ADVR01000031">
    <property type="protein sequence ID" value="EFO80987.1"/>
    <property type="molecule type" value="Genomic_DNA"/>
</dbReference>
<dbReference type="CDD" id="cd16922">
    <property type="entry name" value="HATPase_EvgS-ArcB-TorS-like"/>
    <property type="match status" value="1"/>
</dbReference>
<evidence type="ECO:0000256" key="4">
    <source>
        <dbReference type="ARBA" id="ARBA00022679"/>
    </source>
</evidence>
<name>E1ICV6_9CHLR</name>
<feature type="domain" description="Histidine kinase" evidence="8">
    <location>
        <begin position="488"/>
        <end position="714"/>
    </location>
</feature>
<dbReference type="CDD" id="cd00082">
    <property type="entry name" value="HisKA"/>
    <property type="match status" value="1"/>
</dbReference>
<dbReference type="SUPFAM" id="SSF55874">
    <property type="entry name" value="ATPase domain of HSP90 chaperone/DNA topoisomerase II/histidine kinase"/>
    <property type="match status" value="1"/>
</dbReference>
<dbReference type="Gene3D" id="3.30.565.10">
    <property type="entry name" value="Histidine kinase-like ATPase, C-terminal domain"/>
    <property type="match status" value="1"/>
</dbReference>
<dbReference type="HOGENOM" id="CLU_396316_0_0_0"/>
<dbReference type="SUPFAM" id="SSF55781">
    <property type="entry name" value="GAF domain-like"/>
    <property type="match status" value="1"/>
</dbReference>
<sequence length="717" mass="80063">MMMQADQSVQELNLLHRAARLLANEEPLALRLHNFFIFLREQIHYRDARLTCWLQSARPGSSRQHFYSPDAWPYPWNDALTRAVAREDAIMRRMIGLGIGGTAGSQLPAARAAYLGAAIRWGGRLWGVLELRAEDAADVQAVSDALIHGLVPQLAAAIAAEGTQPEYRLRTERSSDTPTGITLRSDDKQQLLALRSNLDAAIDLHEMLSLLLRQAMETSGAEAGAVALVDHEQDELVLHTFEGFSAEVRPTLQSDPRQRWSIHNGLAGQAAISQRALLVRDVTLEPGLHAASAGLHAELAAPIMINNATAAVLILSSPRSDAFGEDELSFVRALCARAALPLSRALRYQEAIENALYLGQVFSNLPTGLALLDINGKVLRSNPAWDLHWGLHGVARHETFHVTLDLIEHLLPRLQDPHKLTTFFEQMQRTPGNDLLTTVHLMNPRQDLELRSVPTRDSKDRITGRLWAVSDVTREREADRLKNEFVSIVSHELRTPLTSILGYTELLRTREFAPEERQQFITTVFNEAERLSQLVEDLLGMSRIEAGKVKLNRWVISLTNIVYELTTQLNTSLIKHRLLIDITGEIPPIYADRDKVKQIIFNLLTNAIKYSPNGGEIQLTIREAQKRDLPGDHPLGQWIVVSVRDEGIGMAPEDLPRIWERFYRVDNTNTRKIGGTGLGLSISRALVELHGGRIWVTSTLGRGSRFFFTLPVAGMKG</sequence>
<organism evidence="9 10">
    <name type="scientific">Oscillochloris trichoides DG-6</name>
    <dbReference type="NCBI Taxonomy" id="765420"/>
    <lineage>
        <taxon>Bacteria</taxon>
        <taxon>Bacillati</taxon>
        <taxon>Chloroflexota</taxon>
        <taxon>Chloroflexia</taxon>
        <taxon>Chloroflexales</taxon>
        <taxon>Chloroflexineae</taxon>
        <taxon>Oscillochloridaceae</taxon>
        <taxon>Oscillochloris</taxon>
    </lineage>
</organism>
<dbReference type="STRING" id="765420.OSCT_1150"/>
<evidence type="ECO:0000313" key="10">
    <source>
        <dbReference type="Proteomes" id="UP000054010"/>
    </source>
</evidence>
<dbReference type="PROSITE" id="PS50109">
    <property type="entry name" value="HIS_KIN"/>
    <property type="match status" value="1"/>
</dbReference>